<dbReference type="AlphaFoldDB" id="A0A1B6DNJ4"/>
<dbReference type="Gene3D" id="1.20.1370.10">
    <property type="entry name" value="Hemocyanin, N-terminal domain"/>
    <property type="match status" value="1"/>
</dbReference>
<dbReference type="SUPFAM" id="SSF48056">
    <property type="entry name" value="Di-copper centre-containing domain"/>
    <property type="match status" value="1"/>
</dbReference>
<evidence type="ECO:0000256" key="2">
    <source>
        <dbReference type="SAM" id="SignalP"/>
    </source>
</evidence>
<dbReference type="GO" id="GO:0045735">
    <property type="term" value="F:nutrient reservoir activity"/>
    <property type="evidence" value="ECO:0007669"/>
    <property type="project" value="UniProtKB-KW"/>
</dbReference>
<evidence type="ECO:0008006" key="7">
    <source>
        <dbReference type="Google" id="ProtNLM"/>
    </source>
</evidence>
<dbReference type="EMBL" id="GEDC01010057">
    <property type="protein sequence ID" value="JAS27241.1"/>
    <property type="molecule type" value="Transcribed_RNA"/>
</dbReference>
<keyword evidence="1" id="KW-0758">Storage protein</keyword>
<dbReference type="InterPro" id="IPR013788">
    <property type="entry name" value="Hemocyanin/hexamerin"/>
</dbReference>
<dbReference type="Pfam" id="PF03722">
    <property type="entry name" value="Hemocyanin_N"/>
    <property type="match status" value="1"/>
</dbReference>
<dbReference type="InterPro" id="IPR036697">
    <property type="entry name" value="Hemocyanin_N_sf"/>
</dbReference>
<reference evidence="6" key="1">
    <citation type="submission" date="2015-12" db="EMBL/GenBank/DDBJ databases">
        <title>De novo transcriptome assembly of four potential Pierce s Disease insect vectors from Arizona vineyards.</title>
        <authorList>
            <person name="Tassone E.E."/>
        </authorList>
    </citation>
    <scope>NUCLEOTIDE SEQUENCE</scope>
</reference>
<evidence type="ECO:0000256" key="1">
    <source>
        <dbReference type="ARBA" id="ARBA00022761"/>
    </source>
</evidence>
<dbReference type="InterPro" id="IPR008922">
    <property type="entry name" value="Di-copper_centre_dom_sf"/>
</dbReference>
<organism evidence="6">
    <name type="scientific">Clastoptera arizonana</name>
    <name type="common">Arizona spittle bug</name>
    <dbReference type="NCBI Taxonomy" id="38151"/>
    <lineage>
        <taxon>Eukaryota</taxon>
        <taxon>Metazoa</taxon>
        <taxon>Ecdysozoa</taxon>
        <taxon>Arthropoda</taxon>
        <taxon>Hexapoda</taxon>
        <taxon>Insecta</taxon>
        <taxon>Pterygota</taxon>
        <taxon>Neoptera</taxon>
        <taxon>Paraneoptera</taxon>
        <taxon>Hemiptera</taxon>
        <taxon>Auchenorrhyncha</taxon>
        <taxon>Cercopoidea</taxon>
        <taxon>Clastopteridae</taxon>
        <taxon>Clastoptera</taxon>
    </lineage>
</organism>
<evidence type="ECO:0000259" key="3">
    <source>
        <dbReference type="Pfam" id="PF00372"/>
    </source>
</evidence>
<gene>
    <name evidence="6" type="ORF">g.3573</name>
</gene>
<evidence type="ECO:0000259" key="4">
    <source>
        <dbReference type="Pfam" id="PF03722"/>
    </source>
</evidence>
<dbReference type="PANTHER" id="PTHR11511">
    <property type="entry name" value="LARVAL STORAGE PROTEIN/PHENOLOXIDASE"/>
    <property type="match status" value="1"/>
</dbReference>
<feature type="domain" description="Hemocyanin C-terminal" evidence="5">
    <location>
        <begin position="460"/>
        <end position="694"/>
    </location>
</feature>
<dbReference type="Pfam" id="PF00372">
    <property type="entry name" value="Hemocyanin_M"/>
    <property type="match status" value="1"/>
</dbReference>
<keyword evidence="2" id="KW-0732">Signal</keyword>
<feature type="signal peptide" evidence="2">
    <location>
        <begin position="1"/>
        <end position="18"/>
    </location>
</feature>
<dbReference type="PRINTS" id="PR00187">
    <property type="entry name" value="HAEMOCYANIN"/>
</dbReference>
<dbReference type="SUPFAM" id="SSF48050">
    <property type="entry name" value="Hemocyanin, N-terminal domain"/>
    <property type="match status" value="1"/>
</dbReference>
<dbReference type="GO" id="GO:0005615">
    <property type="term" value="C:extracellular space"/>
    <property type="evidence" value="ECO:0007669"/>
    <property type="project" value="UniProtKB-ARBA"/>
</dbReference>
<name>A0A1B6DNJ4_9HEMI</name>
<sequence length="702" mass="81753">MKAVLILLLVAGAHLVLASQHVADKNFLKKQRQVLQLVKRQPDPSEDQNNYANSYDPLQDLANYNNPQVVEHFVNQYNLNNTLLSKNKIFNFFCYHQYEEAIQLFEVFYYAKEFETFYKVANYARARVNFGIYLFALGAAVYQRPDAQGLVFPQTQEIYPQGFVSVQALRQLEYAKERGETSAVFLVNYTGNYPTFENYDRPLTENSNYPYEVEEYSNHASFYNDQDNQESYLSYFREDGDLNAFAARFSLQNPNFYNSTKYGKQDKFNKYGEKVIYVAQQILARYNLERFSNYIPSVKPINFDRPLNPGYNSQLQYGNGKFYPARPNNLYLGNSRNHDIQTLKKIETRFRDSIDSGFFFGEGGRKIQLTAENGGDILGKLFASFGDSPTKKYYGFENGLYGYFDFLREIIAQSVDPEHEYSTPNGVVGNPITQLRDPLMYQALAQIIQIYNSYKNRYQPYKQEEVSFPGAKILSVDIDKLVTYFEPYEFELYNAFAYSQHENQRNFNYKARQLRLNNKPFLYNIKVNSNKDIESVIRVFIGPKYNAKGQEFTLQQAKNYFFQLDQFYYSLKNGDNNIKRNFREGIKYADQSSTSELYKKVNLAEQGGSSFYYDDLSSSYAGFPARLVLPKGKKSGYPLVFIVVISPYTSSNTNDYQTAFASDQRPYGFPFDRRIDEQVFQNAPNIFFKDVNVFQKRFSEVN</sequence>
<dbReference type="PANTHER" id="PTHR11511:SF5">
    <property type="entry name" value="FAT-BODY PROTEIN 1-RELATED"/>
    <property type="match status" value="1"/>
</dbReference>
<dbReference type="InterPro" id="IPR014756">
    <property type="entry name" value="Ig_E-set"/>
</dbReference>
<proteinExistence type="predicted"/>
<protein>
    <recommendedName>
        <fullName evidence="7">Hexamerin</fullName>
    </recommendedName>
</protein>
<accession>A0A1B6DNJ4</accession>
<evidence type="ECO:0000313" key="6">
    <source>
        <dbReference type="EMBL" id="JAS27241.1"/>
    </source>
</evidence>
<dbReference type="Gene3D" id="2.60.40.1520">
    <property type="entry name" value="Hemocyanin, C-terminal domain"/>
    <property type="match status" value="1"/>
</dbReference>
<feature type="chain" id="PRO_5008581513" description="Hexamerin" evidence="2">
    <location>
        <begin position="19"/>
        <end position="702"/>
    </location>
</feature>
<dbReference type="InterPro" id="IPR005204">
    <property type="entry name" value="Hemocyanin_N"/>
</dbReference>
<dbReference type="InterPro" id="IPR000896">
    <property type="entry name" value="Hemocyanin/hexamerin_mid_dom"/>
</dbReference>
<feature type="domain" description="Hemocyanin middle" evidence="3">
    <location>
        <begin position="157"/>
        <end position="451"/>
    </location>
</feature>
<dbReference type="SUPFAM" id="SSF81296">
    <property type="entry name" value="E set domains"/>
    <property type="match status" value="1"/>
</dbReference>
<dbReference type="Gene3D" id="1.10.1280.10">
    <property type="entry name" value="Di-copper center containing domain from catechol oxidase"/>
    <property type="match status" value="1"/>
</dbReference>
<dbReference type="InterPro" id="IPR005203">
    <property type="entry name" value="Hemocyanin_C"/>
</dbReference>
<dbReference type="Pfam" id="PF03723">
    <property type="entry name" value="Hemocyanin_C"/>
    <property type="match status" value="1"/>
</dbReference>
<dbReference type="InterPro" id="IPR037020">
    <property type="entry name" value="Hemocyanin_C_sf"/>
</dbReference>
<feature type="domain" description="Hemocyanin N-terminal" evidence="4">
    <location>
        <begin position="27"/>
        <end position="149"/>
    </location>
</feature>
<evidence type="ECO:0000259" key="5">
    <source>
        <dbReference type="Pfam" id="PF03723"/>
    </source>
</evidence>